<comment type="caution">
    <text evidence="1">The sequence shown here is derived from an EMBL/GenBank/DDBJ whole genome shotgun (WGS) entry which is preliminary data.</text>
</comment>
<keyword evidence="2" id="KW-1185">Reference proteome</keyword>
<evidence type="ECO:0000313" key="2">
    <source>
        <dbReference type="Proteomes" id="UP000801428"/>
    </source>
</evidence>
<proteinExistence type="predicted"/>
<dbReference type="AlphaFoldDB" id="A0A9P4TB90"/>
<dbReference type="EMBL" id="SWKU01000017">
    <property type="protein sequence ID" value="KAF2999287.1"/>
    <property type="molecule type" value="Genomic_DNA"/>
</dbReference>
<dbReference type="OrthoDB" id="10003767at2759"/>
<accession>A0A9P4TB90</accession>
<evidence type="ECO:0000313" key="1">
    <source>
        <dbReference type="EMBL" id="KAF2999287.1"/>
    </source>
</evidence>
<sequence>MTKPSEKWPGFAVLPPESDNKQIKHLLSSANFEHMKQRAINSRRAREMHLPEDIDCSINQTHFAMGFHNLVLELMFSDHVYWIARIPYGKIDDKTKTSLLSEIATMKIVR</sequence>
<reference evidence="1" key="1">
    <citation type="submission" date="2019-04" db="EMBL/GenBank/DDBJ databases">
        <title>Sequencing of skin fungus with MAO and IRED activity.</title>
        <authorList>
            <person name="Marsaioli A.J."/>
            <person name="Bonatto J.M.C."/>
            <person name="Reis Junior O."/>
        </authorList>
    </citation>
    <scope>NUCLEOTIDE SEQUENCE</scope>
    <source>
        <strain evidence="1">30M1</strain>
    </source>
</reference>
<dbReference type="Proteomes" id="UP000801428">
    <property type="component" value="Unassembled WGS sequence"/>
</dbReference>
<protein>
    <submittedName>
        <fullName evidence="1">Uncharacterized protein</fullName>
    </submittedName>
</protein>
<name>A0A9P4TB90_CURKU</name>
<gene>
    <name evidence="1" type="ORF">E8E13_004214</name>
</gene>
<organism evidence="1 2">
    <name type="scientific">Curvularia kusanoi</name>
    <name type="common">Cochliobolus kusanoi</name>
    <dbReference type="NCBI Taxonomy" id="90978"/>
    <lineage>
        <taxon>Eukaryota</taxon>
        <taxon>Fungi</taxon>
        <taxon>Dikarya</taxon>
        <taxon>Ascomycota</taxon>
        <taxon>Pezizomycotina</taxon>
        <taxon>Dothideomycetes</taxon>
        <taxon>Pleosporomycetidae</taxon>
        <taxon>Pleosporales</taxon>
        <taxon>Pleosporineae</taxon>
        <taxon>Pleosporaceae</taxon>
        <taxon>Curvularia</taxon>
    </lineage>
</organism>